<dbReference type="CDD" id="cd00160">
    <property type="entry name" value="RhoGEF"/>
    <property type="match status" value="1"/>
</dbReference>
<name>A0A2C9K0F0_BIOGL</name>
<feature type="region of interest" description="Disordered" evidence="1">
    <location>
        <begin position="468"/>
        <end position="500"/>
    </location>
</feature>
<dbReference type="Pfam" id="PF00621">
    <property type="entry name" value="RhoGEF"/>
    <property type="match status" value="1"/>
</dbReference>
<dbReference type="InterPro" id="IPR051092">
    <property type="entry name" value="FYVE_RhoGEF_PH"/>
</dbReference>
<dbReference type="GO" id="GO:0005737">
    <property type="term" value="C:cytoplasm"/>
    <property type="evidence" value="ECO:0007669"/>
    <property type="project" value="TreeGrafter"/>
</dbReference>
<accession>A0A2C9K0F0</accession>
<dbReference type="InterPro" id="IPR035899">
    <property type="entry name" value="DBL_dom_sf"/>
</dbReference>
<dbReference type="PANTHER" id="PTHR12673">
    <property type="entry name" value="FACIOGENITAL DYSPLASIA PROTEIN"/>
    <property type="match status" value="1"/>
</dbReference>
<feature type="compositionally biased region" description="Low complexity" evidence="1">
    <location>
        <begin position="539"/>
        <end position="551"/>
    </location>
</feature>
<dbReference type="PROSITE" id="PS00741">
    <property type="entry name" value="DH_1"/>
    <property type="match status" value="1"/>
</dbReference>
<dbReference type="SUPFAM" id="SSF50729">
    <property type="entry name" value="PH domain-like"/>
    <property type="match status" value="1"/>
</dbReference>
<dbReference type="Pfam" id="PF00169">
    <property type="entry name" value="PH"/>
    <property type="match status" value="1"/>
</dbReference>
<gene>
    <name evidence="4" type="primary">106075088</name>
</gene>
<evidence type="ECO:0000313" key="4">
    <source>
        <dbReference type="EnsemblMetazoa" id="BGLB011011-PB"/>
    </source>
</evidence>
<dbReference type="VEuPathDB" id="VectorBase:BGLB011011"/>
<dbReference type="InterPro" id="IPR011993">
    <property type="entry name" value="PH-like_dom_sf"/>
</dbReference>
<dbReference type="InterPro" id="IPR001849">
    <property type="entry name" value="PH_domain"/>
</dbReference>
<feature type="domain" description="PH" evidence="2">
    <location>
        <begin position="233"/>
        <end position="338"/>
    </location>
</feature>
<feature type="compositionally biased region" description="Polar residues" evidence="1">
    <location>
        <begin position="468"/>
        <end position="488"/>
    </location>
</feature>
<evidence type="ECO:0000259" key="2">
    <source>
        <dbReference type="PROSITE" id="PS50003"/>
    </source>
</evidence>
<dbReference type="Gene3D" id="2.30.29.30">
    <property type="entry name" value="Pleckstrin-homology domain (PH domain)/Phosphotyrosine-binding domain (PTB)"/>
    <property type="match status" value="1"/>
</dbReference>
<dbReference type="SUPFAM" id="SSF48065">
    <property type="entry name" value="DBL homology domain (DH-domain)"/>
    <property type="match status" value="1"/>
</dbReference>
<feature type="region of interest" description="Disordered" evidence="1">
    <location>
        <begin position="529"/>
        <end position="561"/>
    </location>
</feature>
<dbReference type="KEGG" id="bgt:106075088"/>
<dbReference type="Proteomes" id="UP000076420">
    <property type="component" value="Unassembled WGS sequence"/>
</dbReference>
<dbReference type="VEuPathDB" id="VectorBase:BGLAX_043623"/>
<feature type="domain" description="DH" evidence="3">
    <location>
        <begin position="28"/>
        <end position="203"/>
    </location>
</feature>
<dbReference type="OrthoDB" id="245697at2759"/>
<reference evidence="4" key="1">
    <citation type="submission" date="2020-05" db="UniProtKB">
        <authorList>
            <consortium name="EnsemblMetazoa"/>
        </authorList>
    </citation>
    <scope>IDENTIFICATION</scope>
    <source>
        <strain evidence="4">BB02</strain>
    </source>
</reference>
<organism evidence="4 5">
    <name type="scientific">Biomphalaria glabrata</name>
    <name type="common">Bloodfluke planorb</name>
    <name type="synonym">Freshwater snail</name>
    <dbReference type="NCBI Taxonomy" id="6526"/>
    <lineage>
        <taxon>Eukaryota</taxon>
        <taxon>Metazoa</taxon>
        <taxon>Spiralia</taxon>
        <taxon>Lophotrochozoa</taxon>
        <taxon>Mollusca</taxon>
        <taxon>Gastropoda</taxon>
        <taxon>Heterobranchia</taxon>
        <taxon>Euthyneura</taxon>
        <taxon>Panpulmonata</taxon>
        <taxon>Hygrophila</taxon>
        <taxon>Lymnaeoidea</taxon>
        <taxon>Planorbidae</taxon>
        <taxon>Biomphalaria</taxon>
    </lineage>
</organism>
<dbReference type="PANTHER" id="PTHR12673:SF159">
    <property type="entry name" value="LD03170P"/>
    <property type="match status" value="1"/>
</dbReference>
<dbReference type="GO" id="GO:0035556">
    <property type="term" value="P:intracellular signal transduction"/>
    <property type="evidence" value="ECO:0007669"/>
    <property type="project" value="InterPro"/>
</dbReference>
<proteinExistence type="predicted"/>
<dbReference type="PROSITE" id="PS50003">
    <property type="entry name" value="PH_DOMAIN"/>
    <property type="match status" value="1"/>
</dbReference>
<dbReference type="InterPro" id="IPR000219">
    <property type="entry name" value="DH_dom"/>
</dbReference>
<dbReference type="Gene3D" id="1.20.900.10">
    <property type="entry name" value="Dbl homology (DH) domain"/>
    <property type="match status" value="1"/>
</dbReference>
<dbReference type="SMART" id="SM00233">
    <property type="entry name" value="PH"/>
    <property type="match status" value="1"/>
</dbReference>
<evidence type="ECO:0000256" key="1">
    <source>
        <dbReference type="SAM" id="MobiDB-lite"/>
    </source>
</evidence>
<protein>
    <recommendedName>
        <fullName evidence="6">DH domain-containing protein</fullName>
    </recommendedName>
</protein>
<evidence type="ECO:0000259" key="3">
    <source>
        <dbReference type="PROSITE" id="PS50010"/>
    </source>
</evidence>
<sequence length="588" mass="67049">MSLSGEAVLYATSPCDKVAQETARKERRRRKIIRELFQTEKTYLHHLELINKFFDFPLRFACLVPDKVHATLFSNIEQIRQVNVTLLETMEESTVGQAFKQLAPFLKLYSTYANNHQSALNALQEWQNKSPDFAAFISRQEDRPEVMGLKLNALLITPVQRIPRYKLLLEDLLSSTSDDHHDYKDLSDAANKIAEIAAHINECLRQNENFLKTLTIQKSFDSSAPKLLMPGRFFIKEGPLKKVSRKGGKSYERMFFLFSDILLYGKPKFLDGGGKSYTCSCVLPLRHCKVELVFITSFSKSDAGGVFKITCKEESLVLYSDDKKNAREWSEEISKAVRKICDDRQTLRKPSSNKIPLRGRSLRRHRQQQKKLDIKIPGKTPLRPLSVISSISDDFSSDSIARERSEDFGEHMSSVFDLSTCSSYMDSDVTALAESPIIRKKKCYQTSTGTLSLRDSCTDSDVYRQSMISSESQNSGTSQHANTYSCTGEENLRKDKETRNWSKTENKCMKENDSSSVCRHVWDTHENVTSRTNSEGVKTLSSQTNSSTSSTAWFPPNSPAHKHLQKKTLNMKLRSCFKRFRKSKNDST</sequence>
<evidence type="ECO:0008006" key="6">
    <source>
        <dbReference type="Google" id="ProtNLM"/>
    </source>
</evidence>
<dbReference type="InterPro" id="IPR001331">
    <property type="entry name" value="GDS_CDC24_CS"/>
</dbReference>
<dbReference type="EnsemblMetazoa" id="BGLB011011-RB">
    <property type="protein sequence ID" value="BGLB011011-PB"/>
    <property type="gene ID" value="BGLB011011"/>
</dbReference>
<dbReference type="GO" id="GO:0005085">
    <property type="term" value="F:guanyl-nucleotide exchange factor activity"/>
    <property type="evidence" value="ECO:0007669"/>
    <property type="project" value="InterPro"/>
</dbReference>
<dbReference type="SMART" id="SM00325">
    <property type="entry name" value="RhoGEF"/>
    <property type="match status" value="1"/>
</dbReference>
<evidence type="ECO:0000313" key="5">
    <source>
        <dbReference type="Proteomes" id="UP000076420"/>
    </source>
</evidence>
<dbReference type="AlphaFoldDB" id="A0A2C9K0F0"/>
<feature type="compositionally biased region" description="Basic and acidic residues" evidence="1">
    <location>
        <begin position="490"/>
        <end position="500"/>
    </location>
</feature>
<dbReference type="PROSITE" id="PS50010">
    <property type="entry name" value="DH_2"/>
    <property type="match status" value="1"/>
</dbReference>
<dbReference type="STRING" id="6526.A0A2C9K0F0"/>